<evidence type="ECO:0000256" key="2">
    <source>
        <dbReference type="SAM" id="SignalP"/>
    </source>
</evidence>
<organism evidence="3 4">
    <name type="scientific">Hyphomonas jannaschiana VP2</name>
    <dbReference type="NCBI Taxonomy" id="1280952"/>
    <lineage>
        <taxon>Bacteria</taxon>
        <taxon>Pseudomonadati</taxon>
        <taxon>Pseudomonadota</taxon>
        <taxon>Alphaproteobacteria</taxon>
        <taxon>Hyphomonadales</taxon>
        <taxon>Hyphomonadaceae</taxon>
        <taxon>Hyphomonas</taxon>
    </lineage>
</organism>
<dbReference type="PROSITE" id="PS51257">
    <property type="entry name" value="PROKAR_LIPOPROTEIN"/>
    <property type="match status" value="1"/>
</dbReference>
<dbReference type="OrthoDB" id="9772589at2"/>
<gene>
    <name evidence="3" type="ORF">HJA_15539</name>
</gene>
<feature type="chain" id="PRO_5001577822" description="Lipoprotein" evidence="2">
    <location>
        <begin position="22"/>
        <end position="472"/>
    </location>
</feature>
<dbReference type="PATRIC" id="fig|1280952.3.peg.3110"/>
<protein>
    <recommendedName>
        <fullName evidence="5">Lipoprotein</fullName>
    </recommendedName>
</protein>
<accession>A0A059F7Q6</accession>
<dbReference type="RefSeq" id="WP_155840049.1">
    <property type="nucleotide sequence ID" value="NZ_ARYJ01000013.1"/>
</dbReference>
<comment type="caution">
    <text evidence="3">The sequence shown here is derived from an EMBL/GenBank/DDBJ whole genome shotgun (WGS) entry which is preliminary data.</text>
</comment>
<evidence type="ECO:0008006" key="5">
    <source>
        <dbReference type="Google" id="ProtNLM"/>
    </source>
</evidence>
<keyword evidence="4" id="KW-1185">Reference proteome</keyword>
<dbReference type="AlphaFoldDB" id="A0A059F7Q6"/>
<evidence type="ECO:0000313" key="3">
    <source>
        <dbReference type="EMBL" id="KCZ86578.1"/>
    </source>
</evidence>
<evidence type="ECO:0000256" key="1">
    <source>
        <dbReference type="SAM" id="MobiDB-lite"/>
    </source>
</evidence>
<reference evidence="3 4" key="1">
    <citation type="journal article" date="2014" name="Antonie Van Leeuwenhoek">
        <title>Hyphomonas beringensis sp. nov. and Hyphomonas chukchiensis sp. nov., isolated from surface seawater of the Bering Sea and Chukchi Sea.</title>
        <authorList>
            <person name="Li C."/>
            <person name="Lai Q."/>
            <person name="Li G."/>
            <person name="Dong C."/>
            <person name="Wang J."/>
            <person name="Liao Y."/>
            <person name="Shao Z."/>
        </authorList>
    </citation>
    <scope>NUCLEOTIDE SEQUENCE [LARGE SCALE GENOMIC DNA]</scope>
    <source>
        <strain evidence="3 4">VP2</strain>
    </source>
</reference>
<evidence type="ECO:0000313" key="4">
    <source>
        <dbReference type="Proteomes" id="UP000024816"/>
    </source>
</evidence>
<keyword evidence="2" id="KW-0732">Signal</keyword>
<feature type="compositionally biased region" description="Acidic residues" evidence="1">
    <location>
        <begin position="462"/>
        <end position="472"/>
    </location>
</feature>
<name>A0A059F7Q6_9PROT</name>
<feature type="signal peptide" evidence="2">
    <location>
        <begin position="1"/>
        <end position="21"/>
    </location>
</feature>
<feature type="region of interest" description="Disordered" evidence="1">
    <location>
        <begin position="426"/>
        <end position="472"/>
    </location>
</feature>
<proteinExistence type="predicted"/>
<sequence length="472" mass="52267">MRALFLPFLLLSIASCTSLFNIDSTVVNTPLHDDTRVFYIQAGEFKSEHGNVFDLVRPFQQVPKGDQTLVQNGDPVSIVVNRVVLPRHLFNTGLEDDRDSKTYDIAVVLDVAATAGEDEKSIAVFYQRGVKANTALSFADLLVYSQDNWDNRVPPYFRIRIFSVASERNERTRELLDQISGQFGTLSNIVSAPYAEPFLQVASRAAELVTQGDNEMLVDFQFQLYSSAQTSESGGMPLGRFRKGGMIIAGVPRSEQRQYWTGKSFQYDLEGEQVLLAGDSRPTPVDLPFLVATVITTDTIVPNIVKRRSAEIFEILRDDEALRYDFEKVSTSLQRLGVAVDALKAREEFATNPTTGNLSDYIEKVASSEAGDEPGQISLSLQNWLLATIRASTGVRLSDAEDYQVWMDKCASQYDFNPELRRFVPRDDTPEACKTGAIVNDDGTSGNSDTPADTPVDFDGNQQDDADGSDGQ</sequence>
<feature type="compositionally biased region" description="Polar residues" evidence="1">
    <location>
        <begin position="442"/>
        <end position="451"/>
    </location>
</feature>
<dbReference type="EMBL" id="ARYJ01000013">
    <property type="protein sequence ID" value="KCZ86578.1"/>
    <property type="molecule type" value="Genomic_DNA"/>
</dbReference>
<dbReference type="Proteomes" id="UP000024816">
    <property type="component" value="Unassembled WGS sequence"/>
</dbReference>